<dbReference type="AlphaFoldDB" id="A0A820NRD1"/>
<organism evidence="1 2">
    <name type="scientific">Adineta steineri</name>
    <dbReference type="NCBI Taxonomy" id="433720"/>
    <lineage>
        <taxon>Eukaryota</taxon>
        <taxon>Metazoa</taxon>
        <taxon>Spiralia</taxon>
        <taxon>Gnathifera</taxon>
        <taxon>Rotifera</taxon>
        <taxon>Eurotatoria</taxon>
        <taxon>Bdelloidea</taxon>
        <taxon>Adinetida</taxon>
        <taxon>Adinetidae</taxon>
        <taxon>Adineta</taxon>
    </lineage>
</organism>
<protein>
    <submittedName>
        <fullName evidence="1">Uncharacterized protein</fullName>
    </submittedName>
</protein>
<sequence>KANYYQSSSQECSNNNISIRSSTRLTITNTNRLSTCLLSTN</sequence>
<name>A0A820NRD1_9BILA</name>
<reference evidence="1" key="1">
    <citation type="submission" date="2021-02" db="EMBL/GenBank/DDBJ databases">
        <authorList>
            <person name="Nowell W R."/>
        </authorList>
    </citation>
    <scope>NUCLEOTIDE SEQUENCE</scope>
</reference>
<proteinExistence type="predicted"/>
<evidence type="ECO:0000313" key="1">
    <source>
        <dbReference type="EMBL" id="CAF4390488.1"/>
    </source>
</evidence>
<comment type="caution">
    <text evidence="1">The sequence shown here is derived from an EMBL/GenBank/DDBJ whole genome shotgun (WGS) entry which is preliminary data.</text>
</comment>
<gene>
    <name evidence="1" type="ORF">KXQ929_LOCUS50434</name>
</gene>
<dbReference type="Proteomes" id="UP000663868">
    <property type="component" value="Unassembled WGS sequence"/>
</dbReference>
<accession>A0A820NRD1</accession>
<evidence type="ECO:0000313" key="2">
    <source>
        <dbReference type="Proteomes" id="UP000663868"/>
    </source>
</evidence>
<dbReference type="EMBL" id="CAJOBB010023110">
    <property type="protein sequence ID" value="CAF4390488.1"/>
    <property type="molecule type" value="Genomic_DNA"/>
</dbReference>
<feature type="non-terminal residue" evidence="1">
    <location>
        <position position="1"/>
    </location>
</feature>